<sequence length="62" mass="7550">MSGQLKVLIKQFHYIILEKYLFDFWNLETPIKTHYVPAFRGNLFLHFSKETYIYMYVCISLP</sequence>
<protein>
    <submittedName>
        <fullName evidence="1">Uncharacterized protein</fullName>
    </submittedName>
</protein>
<dbReference type="AlphaFoldDB" id="A0A5D2JEB4"/>
<evidence type="ECO:0000313" key="1">
    <source>
        <dbReference type="EMBL" id="TYH53241.1"/>
    </source>
</evidence>
<evidence type="ECO:0000313" key="2">
    <source>
        <dbReference type="Proteomes" id="UP000322667"/>
    </source>
</evidence>
<dbReference type="Proteomes" id="UP000322667">
    <property type="component" value="Chromosome D09"/>
</dbReference>
<keyword evidence="2" id="KW-1185">Reference proteome</keyword>
<reference evidence="1 2" key="1">
    <citation type="submission" date="2019-07" db="EMBL/GenBank/DDBJ databases">
        <title>WGS assembly of Gossypium tomentosum.</title>
        <authorList>
            <person name="Chen Z.J."/>
            <person name="Sreedasyam A."/>
            <person name="Ando A."/>
            <person name="Song Q."/>
            <person name="De L."/>
            <person name="Hulse-Kemp A."/>
            <person name="Ding M."/>
            <person name="Ye W."/>
            <person name="Kirkbride R."/>
            <person name="Jenkins J."/>
            <person name="Plott C."/>
            <person name="Lovell J."/>
            <person name="Lin Y.-M."/>
            <person name="Vaughn R."/>
            <person name="Liu B."/>
            <person name="Li W."/>
            <person name="Simpson S."/>
            <person name="Scheffler B."/>
            <person name="Saski C."/>
            <person name="Grover C."/>
            <person name="Hu G."/>
            <person name="Conover J."/>
            <person name="Carlson J."/>
            <person name="Shu S."/>
            <person name="Boston L."/>
            <person name="Williams M."/>
            <person name="Peterson D."/>
            <person name="Mcgee K."/>
            <person name="Jones D."/>
            <person name="Wendel J."/>
            <person name="Stelly D."/>
            <person name="Grimwood J."/>
            <person name="Schmutz J."/>
        </authorList>
    </citation>
    <scope>NUCLEOTIDE SEQUENCE [LARGE SCALE GENOMIC DNA]</scope>
    <source>
        <strain evidence="1">7179.01</strain>
    </source>
</reference>
<name>A0A5D2JEB4_GOSTO</name>
<gene>
    <name evidence="1" type="ORF">ES332_D09G085400v1</name>
</gene>
<organism evidence="1 2">
    <name type="scientific">Gossypium tomentosum</name>
    <name type="common">Hawaiian cotton</name>
    <name type="synonym">Gossypium sandvicense</name>
    <dbReference type="NCBI Taxonomy" id="34277"/>
    <lineage>
        <taxon>Eukaryota</taxon>
        <taxon>Viridiplantae</taxon>
        <taxon>Streptophyta</taxon>
        <taxon>Embryophyta</taxon>
        <taxon>Tracheophyta</taxon>
        <taxon>Spermatophyta</taxon>
        <taxon>Magnoliopsida</taxon>
        <taxon>eudicotyledons</taxon>
        <taxon>Gunneridae</taxon>
        <taxon>Pentapetalae</taxon>
        <taxon>rosids</taxon>
        <taxon>malvids</taxon>
        <taxon>Malvales</taxon>
        <taxon>Malvaceae</taxon>
        <taxon>Malvoideae</taxon>
        <taxon>Gossypium</taxon>
    </lineage>
</organism>
<accession>A0A5D2JEB4</accession>
<dbReference type="EMBL" id="CM017631">
    <property type="protein sequence ID" value="TYH53241.1"/>
    <property type="molecule type" value="Genomic_DNA"/>
</dbReference>
<proteinExistence type="predicted"/>